<name>W1Y4X3_9ZZZZ</name>
<dbReference type="AlphaFoldDB" id="W1Y4X3"/>
<proteinExistence type="predicted"/>
<dbReference type="EMBL" id="AZMM01008338">
    <property type="protein sequence ID" value="ETJ37436.1"/>
    <property type="molecule type" value="Genomic_DNA"/>
</dbReference>
<comment type="caution">
    <text evidence="2">The sequence shown here is derived from an EMBL/GenBank/DDBJ whole genome shotgun (WGS) entry which is preliminary data.</text>
</comment>
<dbReference type="Pfam" id="PF05658">
    <property type="entry name" value="YadA_head"/>
    <property type="match status" value="2"/>
</dbReference>
<evidence type="ECO:0000259" key="1">
    <source>
        <dbReference type="Pfam" id="PF05658"/>
    </source>
</evidence>
<dbReference type="SUPFAM" id="SSF101967">
    <property type="entry name" value="Adhesin YadA, collagen-binding domain"/>
    <property type="match status" value="1"/>
</dbReference>
<dbReference type="GO" id="GO:0019867">
    <property type="term" value="C:outer membrane"/>
    <property type="evidence" value="ECO:0007669"/>
    <property type="project" value="InterPro"/>
</dbReference>
<feature type="domain" description="Trimeric autotransporter adhesin YadA-like head" evidence="1">
    <location>
        <begin position="29"/>
        <end position="53"/>
    </location>
</feature>
<evidence type="ECO:0000313" key="2">
    <source>
        <dbReference type="EMBL" id="ETJ37436.1"/>
    </source>
</evidence>
<feature type="non-terminal residue" evidence="2">
    <location>
        <position position="1"/>
    </location>
</feature>
<dbReference type="InterPro" id="IPR008640">
    <property type="entry name" value="Adhesin_Head_dom"/>
</dbReference>
<reference evidence="2" key="1">
    <citation type="submission" date="2013-12" db="EMBL/GenBank/DDBJ databases">
        <title>A Varibaculum cambriense genome reconstructed from a premature infant gut community with otherwise low bacterial novelty that shifts toward anaerobic metabolism during the third week of life.</title>
        <authorList>
            <person name="Brown C.T."/>
            <person name="Sharon I."/>
            <person name="Thomas B.C."/>
            <person name="Castelle C.J."/>
            <person name="Morowitz M.J."/>
            <person name="Banfield J.F."/>
        </authorList>
    </citation>
    <scope>NUCLEOTIDE SEQUENCE</scope>
</reference>
<feature type="domain" description="Trimeric autotransporter adhesin YadA-like head" evidence="1">
    <location>
        <begin position="2"/>
        <end position="26"/>
    </location>
</feature>
<sequence>SKAGTMAIGTAAKASSNNATAIGNGAEVTGENSMALGAGAKISSNNSIALGAGTEFNGPLVNTYAAFTNEMNPAEAGVVAVGNTGTPRRIVN</sequence>
<organism evidence="2">
    <name type="scientific">human gut metagenome</name>
    <dbReference type="NCBI Taxonomy" id="408170"/>
    <lineage>
        <taxon>unclassified sequences</taxon>
        <taxon>metagenomes</taxon>
        <taxon>organismal metagenomes</taxon>
    </lineage>
</organism>
<accession>W1Y4X3</accession>
<feature type="non-terminal residue" evidence="2">
    <location>
        <position position="92"/>
    </location>
</feature>
<gene>
    <name evidence="2" type="ORF">Q604_UNBC08338G0001</name>
</gene>
<protein>
    <submittedName>
        <fullName evidence="2">Hep/Hag repeat protein</fullName>
    </submittedName>
</protein>
<dbReference type="Gene3D" id="2.150.10.10">
    <property type="entry name" value="Serralysin-like metalloprotease, C-terminal"/>
    <property type="match status" value="1"/>
</dbReference>
<dbReference type="InterPro" id="IPR011049">
    <property type="entry name" value="Serralysin-like_metalloprot_C"/>
</dbReference>